<feature type="non-terminal residue" evidence="2">
    <location>
        <position position="1"/>
    </location>
</feature>
<sequence>VMSTPAYVDSVTITQADGAQSSRVPFLYLMTPMMTRMVVPTQLTLSLNMSARITDAAALFLSSFRKKYRSSYETSSSSLTLPVQKRYRGTSELILDTDSEGDELGDEDTEEDKEDESLDADDKREGHGLGDKYHGLDDKIQGLEDKGLDLKVDEAVLEGQQQAALVVEIAASL</sequence>
<accession>A0A699KYW2</accession>
<evidence type="ECO:0000313" key="2">
    <source>
        <dbReference type="EMBL" id="GFB15890.1"/>
    </source>
</evidence>
<organism evidence="2">
    <name type="scientific">Tanacetum cinerariifolium</name>
    <name type="common">Dalmatian daisy</name>
    <name type="synonym">Chrysanthemum cinerariifolium</name>
    <dbReference type="NCBI Taxonomy" id="118510"/>
    <lineage>
        <taxon>Eukaryota</taxon>
        <taxon>Viridiplantae</taxon>
        <taxon>Streptophyta</taxon>
        <taxon>Embryophyta</taxon>
        <taxon>Tracheophyta</taxon>
        <taxon>Spermatophyta</taxon>
        <taxon>Magnoliopsida</taxon>
        <taxon>eudicotyledons</taxon>
        <taxon>Gunneridae</taxon>
        <taxon>Pentapetalae</taxon>
        <taxon>asterids</taxon>
        <taxon>campanulids</taxon>
        <taxon>Asterales</taxon>
        <taxon>Asteraceae</taxon>
        <taxon>Asteroideae</taxon>
        <taxon>Anthemideae</taxon>
        <taxon>Anthemidinae</taxon>
        <taxon>Tanacetum</taxon>
    </lineage>
</organism>
<dbReference type="EMBL" id="BKCJ010564760">
    <property type="protein sequence ID" value="GFB15890.1"/>
    <property type="molecule type" value="Genomic_DNA"/>
</dbReference>
<comment type="caution">
    <text evidence="2">The sequence shown here is derived from an EMBL/GenBank/DDBJ whole genome shotgun (WGS) entry which is preliminary data.</text>
</comment>
<evidence type="ECO:0000256" key="1">
    <source>
        <dbReference type="SAM" id="MobiDB-lite"/>
    </source>
</evidence>
<feature type="region of interest" description="Disordered" evidence="1">
    <location>
        <begin position="91"/>
        <end position="137"/>
    </location>
</feature>
<reference evidence="2" key="1">
    <citation type="journal article" date="2019" name="Sci. Rep.">
        <title>Draft genome of Tanacetum cinerariifolium, the natural source of mosquito coil.</title>
        <authorList>
            <person name="Yamashiro T."/>
            <person name="Shiraishi A."/>
            <person name="Satake H."/>
            <person name="Nakayama K."/>
        </authorList>
    </citation>
    <scope>NUCLEOTIDE SEQUENCE</scope>
</reference>
<dbReference type="AlphaFoldDB" id="A0A699KYW2"/>
<feature type="compositionally biased region" description="Acidic residues" evidence="1">
    <location>
        <begin position="95"/>
        <end position="119"/>
    </location>
</feature>
<feature type="compositionally biased region" description="Basic and acidic residues" evidence="1">
    <location>
        <begin position="120"/>
        <end position="137"/>
    </location>
</feature>
<name>A0A699KYW2_TANCI</name>
<protein>
    <submittedName>
        <fullName evidence="2">Uncharacterized protein</fullName>
    </submittedName>
</protein>
<proteinExistence type="predicted"/>
<gene>
    <name evidence="2" type="ORF">Tci_687861</name>
</gene>